<evidence type="ECO:0000256" key="3">
    <source>
        <dbReference type="ARBA" id="ARBA00022475"/>
    </source>
</evidence>
<feature type="transmembrane region" description="Helical" evidence="7">
    <location>
        <begin position="427"/>
        <end position="446"/>
    </location>
</feature>
<feature type="transmembrane region" description="Helical" evidence="7">
    <location>
        <begin position="131"/>
        <end position="149"/>
    </location>
</feature>
<dbReference type="PROSITE" id="PS50850">
    <property type="entry name" value="MFS"/>
    <property type="match status" value="1"/>
</dbReference>
<dbReference type="InterPro" id="IPR011701">
    <property type="entry name" value="MFS"/>
</dbReference>
<evidence type="ECO:0000313" key="10">
    <source>
        <dbReference type="Proteomes" id="UP001375743"/>
    </source>
</evidence>
<dbReference type="EMBL" id="JBBLZC010000001">
    <property type="protein sequence ID" value="MEK0081669.1"/>
    <property type="molecule type" value="Genomic_DNA"/>
</dbReference>
<keyword evidence="5 7" id="KW-1133">Transmembrane helix</keyword>
<feature type="transmembrane region" description="Helical" evidence="7">
    <location>
        <begin position="260"/>
        <end position="281"/>
    </location>
</feature>
<keyword evidence="10" id="KW-1185">Reference proteome</keyword>
<dbReference type="PANTHER" id="PTHR42718">
    <property type="entry name" value="MAJOR FACILITATOR SUPERFAMILY MULTIDRUG TRANSPORTER MFSC"/>
    <property type="match status" value="1"/>
</dbReference>
<feature type="transmembrane region" description="Helical" evidence="7">
    <location>
        <begin position="287"/>
        <end position="309"/>
    </location>
</feature>
<evidence type="ECO:0000256" key="6">
    <source>
        <dbReference type="ARBA" id="ARBA00023136"/>
    </source>
</evidence>
<dbReference type="RefSeq" id="WP_418157520.1">
    <property type="nucleotide sequence ID" value="NZ_JBBLZC010000001.1"/>
</dbReference>
<organism evidence="9 10">
    <name type="scientific">Benzoatithermus flavus</name>
    <dbReference type="NCBI Taxonomy" id="3108223"/>
    <lineage>
        <taxon>Bacteria</taxon>
        <taxon>Pseudomonadati</taxon>
        <taxon>Pseudomonadota</taxon>
        <taxon>Alphaproteobacteria</taxon>
        <taxon>Geminicoccales</taxon>
        <taxon>Geminicoccaceae</taxon>
        <taxon>Benzoatithermus</taxon>
    </lineage>
</organism>
<sequence>MSRTVLVPLIVACALFMENLDSTVLSTSLPAIAASLGEDPLRLSLAITAYLFSLAVFIPISGWVADRYGARRVFRAAIVVFVLGSISCGLSGSLPAFVGARLLQGIGGAMMVPVGRLVLIRSVAKADLVRAMTYLTVPALIGPTLGPPLGGFVTTYLHWRWIFWINVPIGLLGFVLVSRFIPEVKEADPPPLDLSGFLLSAVGLVGLVFGFETIGRGVVPAWMTTVLLAAGGVFVLAYVRHAQRTPHPVLDLSLLRVPTFHASIVGGFLFRIGVGAVPFLLPLLLQAGFGLSPFASGQLTFVASLGALTMKLTAGPILKWLGFRNVLIGNAVVSAAFLGAIGLFRPDTPIIVMLAVLLAGGFFRSLQFTSINTLAYADIERAATSRATSFASMMQQLSLSVGVGTGALLLHLSLAARGGARLAAGDFLSTFLIVAAISALSALAYMRLPPDAGAEVSGRRIAPDAGATSAGRKAAQVR</sequence>
<feature type="transmembrane region" description="Helical" evidence="7">
    <location>
        <begin position="350"/>
        <end position="376"/>
    </location>
</feature>
<dbReference type="InterPro" id="IPR036259">
    <property type="entry name" value="MFS_trans_sf"/>
</dbReference>
<comment type="caution">
    <text evidence="9">The sequence shown here is derived from an EMBL/GenBank/DDBJ whole genome shotgun (WGS) entry which is preliminary data.</text>
</comment>
<dbReference type="InterPro" id="IPR020846">
    <property type="entry name" value="MFS_dom"/>
</dbReference>
<feature type="transmembrane region" description="Helical" evidence="7">
    <location>
        <begin position="194"/>
        <end position="211"/>
    </location>
</feature>
<name>A0ABU8XKT3_9PROT</name>
<feature type="transmembrane region" description="Helical" evidence="7">
    <location>
        <begin position="321"/>
        <end position="344"/>
    </location>
</feature>
<dbReference type="PANTHER" id="PTHR42718:SF46">
    <property type="entry name" value="BLR6921 PROTEIN"/>
    <property type="match status" value="1"/>
</dbReference>
<comment type="subcellular location">
    <subcellularLocation>
        <location evidence="1">Cell membrane</location>
        <topology evidence="1">Multi-pass membrane protein</topology>
    </subcellularLocation>
</comment>
<evidence type="ECO:0000256" key="1">
    <source>
        <dbReference type="ARBA" id="ARBA00004651"/>
    </source>
</evidence>
<protein>
    <submittedName>
        <fullName evidence="9">MFS transporter</fullName>
    </submittedName>
</protein>
<dbReference type="Proteomes" id="UP001375743">
    <property type="component" value="Unassembled WGS sequence"/>
</dbReference>
<feature type="domain" description="Major facilitator superfamily (MFS) profile" evidence="8">
    <location>
        <begin position="7"/>
        <end position="453"/>
    </location>
</feature>
<dbReference type="Gene3D" id="1.20.1720.10">
    <property type="entry name" value="Multidrug resistance protein D"/>
    <property type="match status" value="1"/>
</dbReference>
<dbReference type="Pfam" id="PF07690">
    <property type="entry name" value="MFS_1"/>
    <property type="match status" value="1"/>
</dbReference>
<gene>
    <name evidence="9" type="ORF">U1T56_00775</name>
</gene>
<accession>A0ABU8XKT3</accession>
<feature type="transmembrane region" description="Helical" evidence="7">
    <location>
        <begin position="397"/>
        <end position="415"/>
    </location>
</feature>
<dbReference type="SUPFAM" id="SSF103473">
    <property type="entry name" value="MFS general substrate transporter"/>
    <property type="match status" value="1"/>
</dbReference>
<evidence type="ECO:0000256" key="5">
    <source>
        <dbReference type="ARBA" id="ARBA00022989"/>
    </source>
</evidence>
<feature type="transmembrane region" description="Helical" evidence="7">
    <location>
        <begin position="43"/>
        <end position="64"/>
    </location>
</feature>
<reference evidence="9 10" key="1">
    <citation type="submission" date="2024-01" db="EMBL/GenBank/DDBJ databases">
        <title>Multi-omics insights into the function and evolution of sodium benzoate biodegradation pathways in Benzoatithermus flavus gen. nov., sp. nov. from hot spring.</title>
        <authorList>
            <person name="Hu C.-J."/>
            <person name="Li W.-J."/>
        </authorList>
    </citation>
    <scope>NUCLEOTIDE SEQUENCE [LARGE SCALE GENOMIC DNA]</scope>
    <source>
        <strain evidence="9 10">SYSU G07066</strain>
    </source>
</reference>
<feature type="transmembrane region" description="Helical" evidence="7">
    <location>
        <begin position="76"/>
        <end position="96"/>
    </location>
</feature>
<evidence type="ECO:0000256" key="2">
    <source>
        <dbReference type="ARBA" id="ARBA00022448"/>
    </source>
</evidence>
<evidence type="ECO:0000259" key="8">
    <source>
        <dbReference type="PROSITE" id="PS50850"/>
    </source>
</evidence>
<proteinExistence type="predicted"/>
<keyword evidence="2" id="KW-0813">Transport</keyword>
<feature type="transmembrane region" description="Helical" evidence="7">
    <location>
        <begin position="217"/>
        <end position="239"/>
    </location>
</feature>
<keyword evidence="3" id="KW-1003">Cell membrane</keyword>
<keyword evidence="4 7" id="KW-0812">Transmembrane</keyword>
<feature type="transmembrane region" description="Helical" evidence="7">
    <location>
        <begin position="161"/>
        <end position="182"/>
    </location>
</feature>
<evidence type="ECO:0000256" key="4">
    <source>
        <dbReference type="ARBA" id="ARBA00022692"/>
    </source>
</evidence>
<dbReference type="Gene3D" id="1.20.1250.20">
    <property type="entry name" value="MFS general substrate transporter like domains"/>
    <property type="match status" value="1"/>
</dbReference>
<evidence type="ECO:0000256" key="7">
    <source>
        <dbReference type="SAM" id="Phobius"/>
    </source>
</evidence>
<keyword evidence="6 7" id="KW-0472">Membrane</keyword>
<dbReference type="PRINTS" id="PR01036">
    <property type="entry name" value="TCRTETB"/>
</dbReference>
<evidence type="ECO:0000313" key="9">
    <source>
        <dbReference type="EMBL" id="MEK0081669.1"/>
    </source>
</evidence>